<gene>
    <name evidence="2" type="ORF">OSB04_011862</name>
</gene>
<dbReference type="EMBL" id="JARYMX010000003">
    <property type="protein sequence ID" value="KAJ9557248.1"/>
    <property type="molecule type" value="Genomic_DNA"/>
</dbReference>
<reference evidence="2" key="1">
    <citation type="submission" date="2023-03" db="EMBL/GenBank/DDBJ databases">
        <title>Chromosome-scale reference genome and RAD-based genetic map of yellow starthistle (Centaurea solstitialis) reveal putative structural variation and QTLs associated with invader traits.</title>
        <authorList>
            <person name="Reatini B."/>
            <person name="Cang F.A."/>
            <person name="Jiang Q."/>
            <person name="Mckibben M.T.W."/>
            <person name="Barker M.S."/>
            <person name="Rieseberg L.H."/>
            <person name="Dlugosch K.M."/>
        </authorList>
    </citation>
    <scope>NUCLEOTIDE SEQUENCE</scope>
    <source>
        <strain evidence="2">CAN-66</strain>
        <tissue evidence="2">Leaf</tissue>
    </source>
</reference>
<comment type="caution">
    <text evidence="2">The sequence shown here is derived from an EMBL/GenBank/DDBJ whole genome shotgun (WGS) entry which is preliminary data.</text>
</comment>
<name>A0AA38TAA2_9ASTR</name>
<dbReference type="PANTHER" id="PTHR11439:SF495">
    <property type="entry name" value="REVERSE TRANSCRIPTASE, RNA-DEPENDENT DNA POLYMERASE-RELATED"/>
    <property type="match status" value="1"/>
</dbReference>
<keyword evidence="3" id="KW-1185">Reference proteome</keyword>
<organism evidence="2 3">
    <name type="scientific">Centaurea solstitialis</name>
    <name type="common">yellow star-thistle</name>
    <dbReference type="NCBI Taxonomy" id="347529"/>
    <lineage>
        <taxon>Eukaryota</taxon>
        <taxon>Viridiplantae</taxon>
        <taxon>Streptophyta</taxon>
        <taxon>Embryophyta</taxon>
        <taxon>Tracheophyta</taxon>
        <taxon>Spermatophyta</taxon>
        <taxon>Magnoliopsida</taxon>
        <taxon>eudicotyledons</taxon>
        <taxon>Gunneridae</taxon>
        <taxon>Pentapetalae</taxon>
        <taxon>asterids</taxon>
        <taxon>campanulids</taxon>
        <taxon>Asterales</taxon>
        <taxon>Asteraceae</taxon>
        <taxon>Carduoideae</taxon>
        <taxon>Cardueae</taxon>
        <taxon>Centaureinae</taxon>
        <taxon>Centaurea</taxon>
    </lineage>
</organism>
<dbReference type="CDD" id="cd09272">
    <property type="entry name" value="RNase_HI_RT_Ty1"/>
    <property type="match status" value="1"/>
</dbReference>
<evidence type="ECO:0000256" key="1">
    <source>
        <dbReference type="SAM" id="Coils"/>
    </source>
</evidence>
<dbReference type="PANTHER" id="PTHR11439">
    <property type="entry name" value="GAG-POL-RELATED RETROTRANSPOSON"/>
    <property type="match status" value="1"/>
</dbReference>
<dbReference type="Proteomes" id="UP001172457">
    <property type="component" value="Chromosome 3"/>
</dbReference>
<evidence type="ECO:0000313" key="3">
    <source>
        <dbReference type="Proteomes" id="UP001172457"/>
    </source>
</evidence>
<keyword evidence="1" id="KW-0175">Coiled coil</keyword>
<proteinExistence type="predicted"/>
<accession>A0AA38TAA2</accession>
<protein>
    <submittedName>
        <fullName evidence="2">Uncharacterized protein</fullName>
    </submittedName>
</protein>
<sequence>MIGSLMYLTASRPDIMLVVYVCARFQVRPKDLHLQAVKRIFRYLKGQPRLGLWYPYESPFELLAYIDGDYGGASLDRKATSGGCQFLGARLTIVSTSTAEAEYVAAAQCCSQHSKTKHIQIKYHFIRDSNEKKLIHVLKVHTDYQYADLFTKAFDVGRFKFLITSLLPLGDVSIAKPTIIEERKVFDLKSVNLSKKISELERKIILDKKNSLKKPSLRIGKYQNMMLEFEEEIQVVHSERKVVDKKSIGLQKQIVDLQNQLSDERSQFKRKEKVLQQEKSVLEQIIAEPKKKSVEEKDFENQKVLFENEIKKLTSKLSGLSTDIMNEQRMRSDQQQKLDDLLEERNKLSAKVKELEEIVFKVNLTEQRSPDVILQSSYNDDTNSVCSFKTAHDFFHVDVAPRRKIKQNLFATV</sequence>
<dbReference type="AlphaFoldDB" id="A0AA38TAA2"/>
<feature type="coiled-coil region" evidence="1">
    <location>
        <begin position="254"/>
        <end position="358"/>
    </location>
</feature>
<evidence type="ECO:0000313" key="2">
    <source>
        <dbReference type="EMBL" id="KAJ9557248.1"/>
    </source>
</evidence>